<keyword evidence="1" id="KW-0732">Signal</keyword>
<evidence type="ECO:0000256" key="1">
    <source>
        <dbReference type="SAM" id="SignalP"/>
    </source>
</evidence>
<proteinExistence type="predicted"/>
<protein>
    <submittedName>
        <fullName evidence="2">TolC family protein</fullName>
    </submittedName>
</protein>
<dbReference type="PANTHER" id="PTHR30203">
    <property type="entry name" value="OUTER MEMBRANE CATION EFFLUX PROTEIN"/>
    <property type="match status" value="1"/>
</dbReference>
<dbReference type="EMBL" id="JADIMH010000011">
    <property type="protein sequence ID" value="MBO8466504.1"/>
    <property type="molecule type" value="Genomic_DNA"/>
</dbReference>
<feature type="signal peptide" evidence="1">
    <location>
        <begin position="1"/>
        <end position="18"/>
    </location>
</feature>
<comment type="caution">
    <text evidence="2">The sequence shown here is derived from an EMBL/GenBank/DDBJ whole genome shotgun (WGS) entry which is preliminary data.</text>
</comment>
<accession>A0A9D9NAV5</accession>
<reference evidence="2" key="2">
    <citation type="journal article" date="2021" name="PeerJ">
        <title>Extensive microbial diversity within the chicken gut microbiome revealed by metagenomics and culture.</title>
        <authorList>
            <person name="Gilroy R."/>
            <person name="Ravi A."/>
            <person name="Getino M."/>
            <person name="Pursley I."/>
            <person name="Horton D.L."/>
            <person name="Alikhan N.F."/>
            <person name="Baker D."/>
            <person name="Gharbi K."/>
            <person name="Hall N."/>
            <person name="Watson M."/>
            <person name="Adriaenssens E.M."/>
            <person name="Foster-Nyarko E."/>
            <person name="Jarju S."/>
            <person name="Secka A."/>
            <person name="Antonio M."/>
            <person name="Oren A."/>
            <person name="Chaudhuri R.R."/>
            <person name="La Ragione R."/>
            <person name="Hildebrand F."/>
            <person name="Pallen M.J."/>
        </authorList>
    </citation>
    <scope>NUCLEOTIDE SEQUENCE</scope>
    <source>
        <strain evidence="2">B1-15692</strain>
    </source>
</reference>
<reference evidence="2" key="1">
    <citation type="submission" date="2020-10" db="EMBL/GenBank/DDBJ databases">
        <authorList>
            <person name="Gilroy R."/>
        </authorList>
    </citation>
    <scope>NUCLEOTIDE SEQUENCE</scope>
    <source>
        <strain evidence="2">B1-15692</strain>
    </source>
</reference>
<dbReference type="PANTHER" id="PTHR30203:SF24">
    <property type="entry name" value="BLR4935 PROTEIN"/>
    <property type="match status" value="1"/>
</dbReference>
<name>A0A9D9NAV5_9BACT</name>
<dbReference type="AlphaFoldDB" id="A0A9D9NAV5"/>
<organism evidence="2 3">
    <name type="scientific">Candidatus Cryptobacteroides faecipullorum</name>
    <dbReference type="NCBI Taxonomy" id="2840764"/>
    <lineage>
        <taxon>Bacteria</taxon>
        <taxon>Pseudomonadati</taxon>
        <taxon>Bacteroidota</taxon>
        <taxon>Bacteroidia</taxon>
        <taxon>Bacteroidales</taxon>
        <taxon>Candidatus Cryptobacteroides</taxon>
    </lineage>
</organism>
<dbReference type="GO" id="GO:0015562">
    <property type="term" value="F:efflux transmembrane transporter activity"/>
    <property type="evidence" value="ECO:0007669"/>
    <property type="project" value="InterPro"/>
</dbReference>
<evidence type="ECO:0000313" key="2">
    <source>
        <dbReference type="EMBL" id="MBO8466504.1"/>
    </source>
</evidence>
<dbReference type="InterPro" id="IPR010131">
    <property type="entry name" value="MdtP/NodT-like"/>
</dbReference>
<dbReference type="Gene3D" id="1.20.1600.10">
    <property type="entry name" value="Outer membrane efflux proteins (OEP)"/>
    <property type="match status" value="1"/>
</dbReference>
<dbReference type="SUPFAM" id="SSF56954">
    <property type="entry name" value="Outer membrane efflux proteins (OEP)"/>
    <property type="match status" value="1"/>
</dbReference>
<gene>
    <name evidence="2" type="ORF">IAB99_01910</name>
</gene>
<sequence length="407" mass="44731">MKRTILAIISAVTGIAFASGQDNDKAQDPEAATLRTQSIDEVLQSISINNPELQSLVKDTEAAQLQLKTENMLEDPTVEYSSFYSPNVTGQSGSELVVSQGFDFPTIYAAKHRQNKFSSESLNSGLEAERRRILLDAKTLCLDIIMYRQLGELLGLQADIAEDMLGLYEKRYSTGDATALELNKIKMEMMNVATKVADNNAALATAGNSLSAMNGNAGISFDADFYPLVEEISDPQAAIEEYMSGSASILAAESAASAAQKQVSLNRQDWIPKFEIGYRRNTAIREAENGFIVGGSIPIFSNHRKVRMAKAQSASAVNQLAMIKSQSLAQARSFISDIRETKAALEAYDEPLMRETLDLLRQAVEGGQISVIEYFVEATNIYSSLSDCITLQNRWQKLMAQLYINRL</sequence>
<dbReference type="Proteomes" id="UP000823660">
    <property type="component" value="Unassembled WGS sequence"/>
</dbReference>
<feature type="chain" id="PRO_5038626829" evidence="1">
    <location>
        <begin position="19"/>
        <end position="407"/>
    </location>
</feature>
<evidence type="ECO:0000313" key="3">
    <source>
        <dbReference type="Proteomes" id="UP000823660"/>
    </source>
</evidence>